<dbReference type="SUPFAM" id="SSF54060">
    <property type="entry name" value="His-Me finger endonucleases"/>
    <property type="match status" value="1"/>
</dbReference>
<dbReference type="RefSeq" id="WP_052403376.1">
    <property type="nucleotide sequence ID" value="NZ_CCVW01000005.1"/>
</dbReference>
<keyword evidence="2" id="KW-0540">Nuclease</keyword>
<dbReference type="PANTHER" id="PTHR33607">
    <property type="entry name" value="ENDONUCLEASE-1"/>
    <property type="match status" value="1"/>
</dbReference>
<name>A0A078L2E1_9GAMM</name>
<keyword evidence="5" id="KW-1185">Reference proteome</keyword>
<comment type="similarity">
    <text evidence="1">Belongs to the EndA/NucM nuclease family.</text>
</comment>
<keyword evidence="3" id="KW-0378">Hydrolase</keyword>
<dbReference type="AlphaFoldDB" id="A0A078L2E1"/>
<dbReference type="STRING" id="1034943.BN59_03679"/>
<evidence type="ECO:0000256" key="3">
    <source>
        <dbReference type="ARBA" id="ARBA00022801"/>
    </source>
</evidence>
<gene>
    <name evidence="4" type="primary">nucM_1</name>
    <name evidence="4" type="ORF">BN59_03679</name>
</gene>
<evidence type="ECO:0000313" key="5">
    <source>
        <dbReference type="Proteomes" id="UP000044071"/>
    </source>
</evidence>
<proteinExistence type="inferred from homology"/>
<evidence type="ECO:0000313" key="4">
    <source>
        <dbReference type="EMBL" id="CDZ79361.1"/>
    </source>
</evidence>
<dbReference type="PANTHER" id="PTHR33607:SF2">
    <property type="entry name" value="ENDONUCLEASE-1"/>
    <property type="match status" value="1"/>
</dbReference>
<evidence type="ECO:0000256" key="1">
    <source>
        <dbReference type="ARBA" id="ARBA00006429"/>
    </source>
</evidence>
<evidence type="ECO:0000256" key="2">
    <source>
        <dbReference type="ARBA" id="ARBA00022722"/>
    </source>
</evidence>
<reference evidence="4 5" key="1">
    <citation type="submission" date="2014-06" db="EMBL/GenBank/DDBJ databases">
        <authorList>
            <person name="Urmite Genomes Urmite Genomes"/>
        </authorList>
    </citation>
    <scope>NUCLEOTIDE SEQUENCE [LARGE SCALE GENOMIC DNA]</scope>
</reference>
<dbReference type="EMBL" id="CCSB01000005">
    <property type="protein sequence ID" value="CDZ79361.1"/>
    <property type="molecule type" value="Genomic_DNA"/>
</dbReference>
<dbReference type="InterPro" id="IPR044925">
    <property type="entry name" value="His-Me_finger_sf"/>
</dbReference>
<organism evidence="4 5">
    <name type="scientific">Legionella massiliensis</name>
    <dbReference type="NCBI Taxonomy" id="1034943"/>
    <lineage>
        <taxon>Bacteria</taxon>
        <taxon>Pseudomonadati</taxon>
        <taxon>Pseudomonadota</taxon>
        <taxon>Gammaproteobacteria</taxon>
        <taxon>Legionellales</taxon>
        <taxon>Legionellaceae</taxon>
        <taxon>Legionella</taxon>
    </lineage>
</organism>
<accession>A0A078L2E1</accession>
<dbReference type="Pfam" id="PF04231">
    <property type="entry name" value="Endonuclease_1"/>
    <property type="match status" value="1"/>
</dbReference>
<dbReference type="GO" id="GO:0016787">
    <property type="term" value="F:hydrolase activity"/>
    <property type="evidence" value="ECO:0007669"/>
    <property type="project" value="UniProtKB-KW"/>
</dbReference>
<dbReference type="OrthoDB" id="9800417at2"/>
<protein>
    <submittedName>
        <fullName evidence="4">Nuclease NucM</fullName>
    </submittedName>
</protein>
<dbReference type="eggNOG" id="COG2356">
    <property type="taxonomic scope" value="Bacteria"/>
</dbReference>
<dbReference type="InterPro" id="IPR007346">
    <property type="entry name" value="Endonuclease-I"/>
</dbReference>
<dbReference type="Proteomes" id="UP000044071">
    <property type="component" value="Unassembled WGS sequence"/>
</dbReference>
<sequence>MLPAEHFGQQFSCWREALCESKGKPYKGRRCCSKIDARFKQAEAELYNLWPAEGLVNQARSNYRYGEVSDKTSFYGCSIAIDKQARKAEPDDAIKGLVARANLFMADRYTIKLSRSQRQLLEAWDKLYPPDVWEKTWAVKVAAIEGYENPYITQRG</sequence>
<dbReference type="GO" id="GO:0004518">
    <property type="term" value="F:nuclease activity"/>
    <property type="evidence" value="ECO:0007669"/>
    <property type="project" value="UniProtKB-KW"/>
</dbReference>